<sequence length="65" mass="7797">MDILYMCNEKMRKSYIIEAICNKIFTINNIGPYVVYIPMYSKFFDGLKNNAFLLWDNTKKIMVFK</sequence>
<dbReference type="OrthoDB" id="9949334at2"/>
<reference evidence="1 2" key="1">
    <citation type="submission" date="2018-11" db="EMBL/GenBank/DDBJ databases">
        <title>Genome sequencing and assembly of Clostridium tagluense strain A121.</title>
        <authorList>
            <person name="Murakami T."/>
            <person name="Segawa T."/>
            <person name="Shcherbakova V.A."/>
            <person name="Mori H."/>
            <person name="Yoshimura Y."/>
        </authorList>
    </citation>
    <scope>NUCLEOTIDE SEQUENCE [LARGE SCALE GENOMIC DNA]</scope>
    <source>
        <strain evidence="1 2">A121</strain>
    </source>
</reference>
<organism evidence="1 2">
    <name type="scientific">Clostridium tagluense</name>
    <dbReference type="NCBI Taxonomy" id="360422"/>
    <lineage>
        <taxon>Bacteria</taxon>
        <taxon>Bacillati</taxon>
        <taxon>Bacillota</taxon>
        <taxon>Clostridia</taxon>
        <taxon>Eubacteriales</taxon>
        <taxon>Clostridiaceae</taxon>
        <taxon>Clostridium</taxon>
    </lineage>
</organism>
<dbReference type="EMBL" id="BHYK01000001">
    <property type="protein sequence ID" value="GCD08539.1"/>
    <property type="molecule type" value="Genomic_DNA"/>
</dbReference>
<comment type="caution">
    <text evidence="1">The sequence shown here is derived from an EMBL/GenBank/DDBJ whole genome shotgun (WGS) entry which is preliminary data.</text>
</comment>
<dbReference type="AlphaFoldDB" id="A0A401UGC9"/>
<evidence type="ECO:0000313" key="1">
    <source>
        <dbReference type="EMBL" id="GCD08539.1"/>
    </source>
</evidence>
<dbReference type="Proteomes" id="UP000287872">
    <property type="component" value="Unassembled WGS sequence"/>
</dbReference>
<protein>
    <submittedName>
        <fullName evidence="1">Uncharacterized protein</fullName>
    </submittedName>
</protein>
<evidence type="ECO:0000313" key="2">
    <source>
        <dbReference type="Proteomes" id="UP000287872"/>
    </source>
</evidence>
<keyword evidence="2" id="KW-1185">Reference proteome</keyword>
<accession>A0A401UGC9</accession>
<dbReference type="GeneID" id="77239511"/>
<dbReference type="RefSeq" id="WP_124997093.1">
    <property type="nucleotide sequence ID" value="NZ_BHYK01000001.1"/>
</dbReference>
<name>A0A401UGC9_9CLOT</name>
<gene>
    <name evidence="1" type="ORF">Ctaglu_01620</name>
</gene>
<proteinExistence type="predicted"/>